<dbReference type="Pfam" id="PF05020">
    <property type="entry name" value="zf-NPL4"/>
    <property type="match status" value="1"/>
</dbReference>
<reference evidence="2 3" key="1">
    <citation type="journal article" date="2016" name="Mol. Biol. Evol.">
        <title>Comparative Genomics of Early-Diverging Mushroom-Forming Fungi Provides Insights into the Origins of Lignocellulose Decay Capabilities.</title>
        <authorList>
            <person name="Nagy L.G."/>
            <person name="Riley R."/>
            <person name="Tritt A."/>
            <person name="Adam C."/>
            <person name="Daum C."/>
            <person name="Floudas D."/>
            <person name="Sun H."/>
            <person name="Yadav J.S."/>
            <person name="Pangilinan J."/>
            <person name="Larsson K.H."/>
            <person name="Matsuura K."/>
            <person name="Barry K."/>
            <person name="Labutti K."/>
            <person name="Kuo R."/>
            <person name="Ohm R.A."/>
            <person name="Bhattacharya S.S."/>
            <person name="Shirouzu T."/>
            <person name="Yoshinaga Y."/>
            <person name="Martin F.M."/>
            <person name="Grigoriev I.V."/>
            <person name="Hibbett D.S."/>
        </authorList>
    </citation>
    <scope>NUCLEOTIDE SEQUENCE [LARGE SCALE GENOMIC DNA]</scope>
    <source>
        <strain evidence="2 3">TUFC12733</strain>
    </source>
</reference>
<evidence type="ECO:0000313" key="2">
    <source>
        <dbReference type="EMBL" id="KZO90043.1"/>
    </source>
</evidence>
<dbReference type="Proteomes" id="UP000076738">
    <property type="component" value="Unassembled WGS sequence"/>
</dbReference>
<dbReference type="STRING" id="1330018.A0A167G0D7"/>
<name>A0A167G0D7_CALVF</name>
<feature type="domain" description="NPL4 zinc-binding putative" evidence="1">
    <location>
        <begin position="6"/>
        <end position="51"/>
    </location>
</feature>
<organism evidence="2 3">
    <name type="scientific">Calocera viscosa (strain TUFC12733)</name>
    <dbReference type="NCBI Taxonomy" id="1330018"/>
    <lineage>
        <taxon>Eukaryota</taxon>
        <taxon>Fungi</taxon>
        <taxon>Dikarya</taxon>
        <taxon>Basidiomycota</taxon>
        <taxon>Agaricomycotina</taxon>
        <taxon>Dacrymycetes</taxon>
        <taxon>Dacrymycetales</taxon>
        <taxon>Dacrymycetaceae</taxon>
        <taxon>Calocera</taxon>
    </lineage>
</organism>
<keyword evidence="3" id="KW-1185">Reference proteome</keyword>
<evidence type="ECO:0000259" key="1">
    <source>
        <dbReference type="Pfam" id="PF05020"/>
    </source>
</evidence>
<evidence type="ECO:0000313" key="3">
    <source>
        <dbReference type="Proteomes" id="UP000076738"/>
    </source>
</evidence>
<accession>A0A167G0D7</accession>
<dbReference type="EMBL" id="KV417354">
    <property type="protein sequence ID" value="KZO90043.1"/>
    <property type="molecule type" value="Genomic_DNA"/>
</dbReference>
<dbReference type="OrthoDB" id="10251089at2759"/>
<dbReference type="InterPro" id="IPR007716">
    <property type="entry name" value="NPL4_Zn-bd_put"/>
</dbReference>
<dbReference type="AlphaFoldDB" id="A0A167G0D7"/>
<gene>
    <name evidence="2" type="ORF">CALVIDRAFT_415728</name>
</gene>
<proteinExistence type="predicted"/>
<sequence>MKRPWEDPMDDYWTDRDDKIRHQRDPQFCKHGANAMCEYCMPLELYHTRYVIFNLSDLCPAIRCEMPSRTQLITCIVLGASPQQGVGIANADMPPFRQPLVPRQASLSVWDVRVLAWRDLQQVPACSDHSTAAAFQDGRSCQVLVSHAYRSVLFSRAKYMLAAVRHPY</sequence>
<protein>
    <recommendedName>
        <fullName evidence="1">NPL4 zinc-binding putative domain-containing protein</fullName>
    </recommendedName>
</protein>